<sequence>MKIFYDQAVQFVTCLSLGEKKKMFYDLAKIIQKHQHLTQRKHTWSDRIFFSTKTYQHYKQLLLFKNNHNDELIIREVHQTNLFTHHAHFEVFLNFKEIPFDYVNILFNILKMELYTIEFA</sequence>
<dbReference type="Proteomes" id="UP000782705">
    <property type="component" value="Unassembled WGS sequence"/>
</dbReference>
<dbReference type="RefSeq" id="WP_161901342.1">
    <property type="nucleotide sequence ID" value="NZ_MAEL01000018.1"/>
</dbReference>
<protein>
    <submittedName>
        <fullName evidence="1">Uncharacterized protein</fullName>
    </submittedName>
</protein>
<comment type="caution">
    <text evidence="1">The sequence shown here is derived from an EMBL/GenBank/DDBJ whole genome shotgun (WGS) entry which is preliminary data.</text>
</comment>
<organism evidence="1 2">
    <name type="scientific">Candidatus Enterococcus willemsii</name>
    <dbReference type="NCBI Taxonomy" id="1857215"/>
    <lineage>
        <taxon>Bacteria</taxon>
        <taxon>Bacillati</taxon>
        <taxon>Bacillota</taxon>
        <taxon>Bacilli</taxon>
        <taxon>Lactobacillales</taxon>
        <taxon>Enterococcaceae</taxon>
        <taxon>Enterococcus</taxon>
    </lineage>
</organism>
<accession>A0ABQ6Z1F7</accession>
<name>A0ABQ6Z1F7_9ENTE</name>
<evidence type="ECO:0000313" key="1">
    <source>
        <dbReference type="EMBL" id="KAF1305278.1"/>
    </source>
</evidence>
<keyword evidence="2" id="KW-1185">Reference proteome</keyword>
<gene>
    <name evidence="1" type="ORF">BAU17_12525</name>
</gene>
<dbReference type="EMBL" id="MAEL01000018">
    <property type="protein sequence ID" value="KAF1305278.1"/>
    <property type="molecule type" value="Genomic_DNA"/>
</dbReference>
<proteinExistence type="predicted"/>
<evidence type="ECO:0000313" key="2">
    <source>
        <dbReference type="Proteomes" id="UP000782705"/>
    </source>
</evidence>
<reference evidence="1 2" key="1">
    <citation type="submission" date="2016-06" db="EMBL/GenBank/DDBJ databases">
        <title>Four novel species of enterococci isolated from chicken manure.</title>
        <authorList>
            <person name="Van Tyne D."/>
        </authorList>
    </citation>
    <scope>NUCLEOTIDE SEQUENCE [LARGE SCALE GENOMIC DNA]</scope>
    <source>
        <strain evidence="1 2">CU12B</strain>
    </source>
</reference>